<feature type="compositionally biased region" description="Basic and acidic residues" evidence="1">
    <location>
        <begin position="25"/>
        <end position="36"/>
    </location>
</feature>
<evidence type="ECO:0000256" key="1">
    <source>
        <dbReference type="SAM" id="MobiDB-lite"/>
    </source>
</evidence>
<gene>
    <name evidence="2" type="ORF">CRG98_013772</name>
</gene>
<sequence>MRGRSRQSASSTPPPRSSIPTKNAGDLDGRLQSYKENRKRMRGRSRQSATSMPPPRSSVPTKNAGDLDGRLQVRDPRSIRGWGQ</sequence>
<comment type="caution">
    <text evidence="2">The sequence shown here is derived from an EMBL/GenBank/DDBJ whole genome shotgun (WGS) entry which is preliminary data.</text>
</comment>
<dbReference type="Proteomes" id="UP000233551">
    <property type="component" value="Unassembled WGS sequence"/>
</dbReference>
<feature type="compositionally biased region" description="Low complexity" evidence="1">
    <location>
        <begin position="1"/>
        <end position="11"/>
    </location>
</feature>
<name>A0A2I0KBC1_PUNGR</name>
<proteinExistence type="predicted"/>
<feature type="compositionally biased region" description="Basic and acidic residues" evidence="1">
    <location>
        <begin position="65"/>
        <end position="78"/>
    </location>
</feature>
<organism evidence="2 3">
    <name type="scientific">Punica granatum</name>
    <name type="common">Pomegranate</name>
    <dbReference type="NCBI Taxonomy" id="22663"/>
    <lineage>
        <taxon>Eukaryota</taxon>
        <taxon>Viridiplantae</taxon>
        <taxon>Streptophyta</taxon>
        <taxon>Embryophyta</taxon>
        <taxon>Tracheophyta</taxon>
        <taxon>Spermatophyta</taxon>
        <taxon>Magnoliopsida</taxon>
        <taxon>eudicotyledons</taxon>
        <taxon>Gunneridae</taxon>
        <taxon>Pentapetalae</taxon>
        <taxon>rosids</taxon>
        <taxon>malvids</taxon>
        <taxon>Myrtales</taxon>
        <taxon>Lythraceae</taxon>
        <taxon>Punica</taxon>
    </lineage>
</organism>
<dbReference type="AlphaFoldDB" id="A0A2I0KBC1"/>
<reference evidence="2 3" key="1">
    <citation type="submission" date="2017-11" db="EMBL/GenBank/DDBJ databases">
        <title>De-novo sequencing of pomegranate (Punica granatum L.) genome.</title>
        <authorList>
            <person name="Akparov Z."/>
            <person name="Amiraslanov A."/>
            <person name="Hajiyeva S."/>
            <person name="Abbasov M."/>
            <person name="Kaur K."/>
            <person name="Hamwieh A."/>
            <person name="Solovyev V."/>
            <person name="Salamov A."/>
            <person name="Braich B."/>
            <person name="Kosarev P."/>
            <person name="Mahmoud A."/>
            <person name="Hajiyev E."/>
            <person name="Babayeva S."/>
            <person name="Izzatullayeva V."/>
            <person name="Mammadov A."/>
            <person name="Mammadov A."/>
            <person name="Sharifova S."/>
            <person name="Ojaghi J."/>
            <person name="Eynullazada K."/>
            <person name="Bayramov B."/>
            <person name="Abdulazimova A."/>
            <person name="Shahmuradov I."/>
        </authorList>
    </citation>
    <scope>NUCLEOTIDE SEQUENCE [LARGE SCALE GENOMIC DNA]</scope>
    <source>
        <strain evidence="3">cv. AG2017</strain>
        <tissue evidence="2">Leaf</tissue>
    </source>
</reference>
<accession>A0A2I0KBC1</accession>
<feature type="region of interest" description="Disordered" evidence="1">
    <location>
        <begin position="1"/>
        <end position="84"/>
    </location>
</feature>
<evidence type="ECO:0000313" key="2">
    <source>
        <dbReference type="EMBL" id="PKI65818.1"/>
    </source>
</evidence>
<keyword evidence="3" id="KW-1185">Reference proteome</keyword>
<evidence type="ECO:0000313" key="3">
    <source>
        <dbReference type="Proteomes" id="UP000233551"/>
    </source>
</evidence>
<protein>
    <submittedName>
        <fullName evidence="2">Uncharacterized protein</fullName>
    </submittedName>
</protein>
<dbReference type="EMBL" id="PGOL01000726">
    <property type="protein sequence ID" value="PKI65818.1"/>
    <property type="molecule type" value="Genomic_DNA"/>
</dbReference>